<organism evidence="10 11">
    <name type="scientific">Arthrobacter horti</name>
    <dbReference type="NCBI Taxonomy" id="3068273"/>
    <lineage>
        <taxon>Bacteria</taxon>
        <taxon>Bacillati</taxon>
        <taxon>Actinomycetota</taxon>
        <taxon>Actinomycetes</taxon>
        <taxon>Micrococcales</taxon>
        <taxon>Micrococcaceae</taxon>
        <taxon>Arthrobacter</taxon>
    </lineage>
</organism>
<evidence type="ECO:0000313" key="10">
    <source>
        <dbReference type="EMBL" id="MDP5227436.1"/>
    </source>
</evidence>
<dbReference type="InterPro" id="IPR032816">
    <property type="entry name" value="VTT_dom"/>
</dbReference>
<accession>A0ABT9IPE2</accession>
<proteinExistence type="inferred from homology"/>
<feature type="compositionally biased region" description="Basic and acidic residues" evidence="8">
    <location>
        <begin position="202"/>
        <end position="219"/>
    </location>
</feature>
<comment type="caution">
    <text evidence="10">The sequence shown here is derived from an EMBL/GenBank/DDBJ whole genome shotgun (WGS) entry which is preliminary data.</text>
</comment>
<feature type="transmembrane region" description="Helical" evidence="7">
    <location>
        <begin position="170"/>
        <end position="191"/>
    </location>
</feature>
<evidence type="ECO:0000256" key="8">
    <source>
        <dbReference type="SAM" id="MobiDB-lite"/>
    </source>
</evidence>
<evidence type="ECO:0000256" key="1">
    <source>
        <dbReference type="ARBA" id="ARBA00004651"/>
    </source>
</evidence>
<keyword evidence="4 7" id="KW-0812">Transmembrane</keyword>
<keyword evidence="6 7" id="KW-0472">Membrane</keyword>
<dbReference type="EMBL" id="JAVALS010000005">
    <property type="protein sequence ID" value="MDP5227436.1"/>
    <property type="molecule type" value="Genomic_DNA"/>
</dbReference>
<feature type="domain" description="VTT" evidence="9">
    <location>
        <begin position="34"/>
        <end position="157"/>
    </location>
</feature>
<evidence type="ECO:0000256" key="3">
    <source>
        <dbReference type="ARBA" id="ARBA00022475"/>
    </source>
</evidence>
<dbReference type="InterPro" id="IPR032818">
    <property type="entry name" value="DedA-like"/>
</dbReference>
<feature type="region of interest" description="Disordered" evidence="8">
    <location>
        <begin position="202"/>
        <end position="232"/>
    </location>
</feature>
<keyword evidence="5 7" id="KW-1133">Transmembrane helix</keyword>
<protein>
    <submittedName>
        <fullName evidence="10">DedA family protein</fullName>
    </submittedName>
</protein>
<evidence type="ECO:0000259" key="9">
    <source>
        <dbReference type="Pfam" id="PF09335"/>
    </source>
</evidence>
<reference evidence="10 11" key="1">
    <citation type="submission" date="2023-08" db="EMBL/GenBank/DDBJ databases">
        <title>Arthrobacter horti sp. nov., isolated from forest soil.</title>
        <authorList>
            <person name="Park M."/>
        </authorList>
    </citation>
    <scope>NUCLEOTIDE SEQUENCE [LARGE SCALE GENOMIC DNA]</scope>
    <source>
        <strain evidence="10 11">YJM1</strain>
    </source>
</reference>
<comment type="similarity">
    <text evidence="2 7">Belongs to the DedA family.</text>
</comment>
<evidence type="ECO:0000256" key="2">
    <source>
        <dbReference type="ARBA" id="ARBA00010792"/>
    </source>
</evidence>
<feature type="compositionally biased region" description="Polar residues" evidence="8">
    <location>
        <begin position="222"/>
        <end position="232"/>
    </location>
</feature>
<sequence length="232" mass="26091">MDFLNLWLIHAASQPWLYPVLLIFFFVDGFATILPSETALVALSALSLHSGEPNLVFLALTALVGAMAGDNTAYLLGRKIGTDRWKWMRRPRVQKMFEWARYELTKRGAVLIFTARYIPWGRVAVNYVAGQTGFKHRKFFALDAFACLTWVGYSMGIGLLAGRWVHHNPLLGVGIAVGFALVLGFVIDHALRWWHKRKGDAEDLHRPVSLKKERLDPEPHPQNGSTETPSAP</sequence>
<dbReference type="PANTHER" id="PTHR30353:SF0">
    <property type="entry name" value="TRANSMEMBRANE PROTEIN"/>
    <property type="match status" value="1"/>
</dbReference>
<name>A0ABT9IPE2_9MICC</name>
<evidence type="ECO:0000256" key="5">
    <source>
        <dbReference type="ARBA" id="ARBA00022989"/>
    </source>
</evidence>
<dbReference type="RefSeq" id="WP_305996482.1">
    <property type="nucleotide sequence ID" value="NZ_JAVALS010000005.1"/>
</dbReference>
<feature type="transmembrane region" description="Helical" evidence="7">
    <location>
        <begin position="16"/>
        <end position="35"/>
    </location>
</feature>
<dbReference type="Pfam" id="PF09335">
    <property type="entry name" value="VTT_dom"/>
    <property type="match status" value="1"/>
</dbReference>
<evidence type="ECO:0000313" key="11">
    <source>
        <dbReference type="Proteomes" id="UP001232725"/>
    </source>
</evidence>
<comment type="subcellular location">
    <subcellularLocation>
        <location evidence="1 7">Cell membrane</location>
        <topology evidence="1 7">Multi-pass membrane protein</topology>
    </subcellularLocation>
</comment>
<evidence type="ECO:0000256" key="7">
    <source>
        <dbReference type="RuleBase" id="RU367016"/>
    </source>
</evidence>
<evidence type="ECO:0000256" key="4">
    <source>
        <dbReference type="ARBA" id="ARBA00022692"/>
    </source>
</evidence>
<feature type="transmembrane region" description="Helical" evidence="7">
    <location>
        <begin position="140"/>
        <end position="164"/>
    </location>
</feature>
<keyword evidence="3 7" id="KW-1003">Cell membrane</keyword>
<evidence type="ECO:0000256" key="6">
    <source>
        <dbReference type="ARBA" id="ARBA00023136"/>
    </source>
</evidence>
<dbReference type="Proteomes" id="UP001232725">
    <property type="component" value="Unassembled WGS sequence"/>
</dbReference>
<dbReference type="PANTHER" id="PTHR30353">
    <property type="entry name" value="INNER MEMBRANE PROTEIN DEDA-RELATED"/>
    <property type="match status" value="1"/>
</dbReference>
<keyword evidence="11" id="KW-1185">Reference proteome</keyword>
<gene>
    <name evidence="10" type="ORF">Q9R02_09760</name>
</gene>
<feature type="transmembrane region" description="Helical" evidence="7">
    <location>
        <begin position="55"/>
        <end position="76"/>
    </location>
</feature>